<accession>A0A7W8ZUH7</accession>
<dbReference type="SMART" id="SM00267">
    <property type="entry name" value="GGDEF"/>
    <property type="match status" value="1"/>
</dbReference>
<dbReference type="SUPFAM" id="SSF55073">
    <property type="entry name" value="Nucleotide cyclase"/>
    <property type="match status" value="1"/>
</dbReference>
<dbReference type="InterPro" id="IPR000160">
    <property type="entry name" value="GGDEF_dom"/>
</dbReference>
<gene>
    <name evidence="5" type="ORF">BJ997_000675</name>
</gene>
<evidence type="ECO:0000256" key="2">
    <source>
        <dbReference type="SAM" id="Phobius"/>
    </source>
</evidence>
<dbReference type="InterPro" id="IPR043128">
    <property type="entry name" value="Rev_trsase/Diguanyl_cyclase"/>
</dbReference>
<dbReference type="OrthoDB" id="23692at2"/>
<name>A0A7W8ZUH7_9MICO</name>
<dbReference type="Proteomes" id="UP000561726">
    <property type="component" value="Unassembled WGS sequence"/>
</dbReference>
<keyword evidence="2" id="KW-0812">Transmembrane</keyword>
<feature type="region of interest" description="Disordered" evidence="1">
    <location>
        <begin position="1"/>
        <end position="49"/>
    </location>
</feature>
<evidence type="ECO:0000313" key="5">
    <source>
        <dbReference type="EMBL" id="MBB5640127.1"/>
    </source>
</evidence>
<dbReference type="PANTHER" id="PTHR33121">
    <property type="entry name" value="CYCLIC DI-GMP PHOSPHODIESTERASE PDEF"/>
    <property type="match status" value="1"/>
</dbReference>
<evidence type="ECO:0000256" key="1">
    <source>
        <dbReference type="SAM" id="MobiDB-lite"/>
    </source>
</evidence>
<dbReference type="PROSITE" id="PS50883">
    <property type="entry name" value="EAL"/>
    <property type="match status" value="1"/>
</dbReference>
<feature type="transmembrane region" description="Helical" evidence="2">
    <location>
        <begin position="88"/>
        <end position="107"/>
    </location>
</feature>
<dbReference type="PANTHER" id="PTHR33121:SF79">
    <property type="entry name" value="CYCLIC DI-GMP PHOSPHODIESTERASE PDED-RELATED"/>
    <property type="match status" value="1"/>
</dbReference>
<evidence type="ECO:0000259" key="4">
    <source>
        <dbReference type="PROSITE" id="PS50887"/>
    </source>
</evidence>
<dbReference type="Gene3D" id="3.20.20.450">
    <property type="entry name" value="EAL domain"/>
    <property type="match status" value="1"/>
</dbReference>
<feature type="transmembrane region" description="Helical" evidence="2">
    <location>
        <begin position="165"/>
        <end position="183"/>
    </location>
</feature>
<feature type="transmembrane region" description="Helical" evidence="2">
    <location>
        <begin position="141"/>
        <end position="158"/>
    </location>
</feature>
<dbReference type="EMBL" id="JACHBQ010000001">
    <property type="protein sequence ID" value="MBB5640127.1"/>
    <property type="molecule type" value="Genomic_DNA"/>
</dbReference>
<keyword evidence="2" id="KW-1133">Transmembrane helix</keyword>
<organism evidence="5 6">
    <name type="scientific">Cryobacterium roopkundense</name>
    <dbReference type="NCBI Taxonomy" id="1001240"/>
    <lineage>
        <taxon>Bacteria</taxon>
        <taxon>Bacillati</taxon>
        <taxon>Actinomycetota</taxon>
        <taxon>Actinomycetes</taxon>
        <taxon>Micrococcales</taxon>
        <taxon>Microbacteriaceae</taxon>
        <taxon>Cryobacterium</taxon>
    </lineage>
</organism>
<dbReference type="Pfam" id="PF00990">
    <property type="entry name" value="GGDEF"/>
    <property type="match status" value="1"/>
</dbReference>
<feature type="domain" description="GGDEF" evidence="4">
    <location>
        <begin position="242"/>
        <end position="361"/>
    </location>
</feature>
<dbReference type="PROSITE" id="PS50887">
    <property type="entry name" value="GGDEF"/>
    <property type="match status" value="1"/>
</dbReference>
<dbReference type="Pfam" id="PF00563">
    <property type="entry name" value="EAL"/>
    <property type="match status" value="1"/>
</dbReference>
<dbReference type="SUPFAM" id="SSF141868">
    <property type="entry name" value="EAL domain-like"/>
    <property type="match status" value="1"/>
</dbReference>
<sequence length="633" mass="67130">MPASSPVDDGSPGGRQVPSVSTGTPQPDDVSRTPTHSRRPGRGRDFSFRPGMFNSASSVGILLGSAMLAFGIPLLVYALNFEHHPADVTLGSLALALICSGAGVLVWRRQVTVPVRHLVLCWFGAGTLICVWATSGDAITHTFAATVSAVVLLAFAIIPSRIALWYPAVLIPAAVLSLALQPGAKLDNVAMSALLALGTGAGLTWFARSAITADTDWLTGVLNFAGFERATSVLLRDTHPGIPITLCRIDLDGFALVNERHGHEAGDQALVEFTAQLRKRLPTSAVLGRIEGDAFAFLLPGRSSSQAQTLLAGLRSAVMGFSTGIATHDADESASELFGRAGVALYDAKRVGFGGMSIHDGYYASISAVRQGIMNGEFHILYQPCVDMRSGRAVGAEALVRWNHPTRGPISPVEFIPLCEASGSIHALGHWVLEQAVSAAAHWNAAQPPGYEPVGVAVNASARELMTPDYADRAVALCQAAGLSVANLGIEATETDFGTASDNVMVNTEKLRAAGVVISMDDFGTGFSSLERLTRMRLDIMKIDRAFIGTIGSATADAPIADLAIRLGTAMSLGIIAEGVETREQADWLIARGCFLAQGYLYARPLPLDDFVRDWVNIEPDSTWWFASNPRSL</sequence>
<dbReference type="CDD" id="cd01949">
    <property type="entry name" value="GGDEF"/>
    <property type="match status" value="1"/>
</dbReference>
<dbReference type="RefSeq" id="WP_084141236.1">
    <property type="nucleotide sequence ID" value="NZ_JACHBQ010000001.1"/>
</dbReference>
<dbReference type="GO" id="GO:0071111">
    <property type="term" value="F:cyclic-guanylate-specific phosphodiesterase activity"/>
    <property type="evidence" value="ECO:0007669"/>
    <property type="project" value="InterPro"/>
</dbReference>
<feature type="domain" description="EAL" evidence="3">
    <location>
        <begin position="362"/>
        <end position="619"/>
    </location>
</feature>
<dbReference type="InterPro" id="IPR001633">
    <property type="entry name" value="EAL_dom"/>
</dbReference>
<dbReference type="Gene3D" id="3.30.70.270">
    <property type="match status" value="1"/>
</dbReference>
<dbReference type="CDD" id="cd01948">
    <property type="entry name" value="EAL"/>
    <property type="match status" value="1"/>
</dbReference>
<dbReference type="InterPro" id="IPR050706">
    <property type="entry name" value="Cyclic-di-GMP_PDE-like"/>
</dbReference>
<feature type="transmembrane region" description="Helical" evidence="2">
    <location>
        <begin position="119"/>
        <end position="135"/>
    </location>
</feature>
<keyword evidence="2" id="KW-0472">Membrane</keyword>
<reference evidence="5 6" key="1">
    <citation type="submission" date="2020-08" db="EMBL/GenBank/DDBJ databases">
        <title>Sequencing the genomes of 1000 actinobacteria strains.</title>
        <authorList>
            <person name="Klenk H.-P."/>
        </authorList>
    </citation>
    <scope>NUCLEOTIDE SEQUENCE [LARGE SCALE GENOMIC DNA]</scope>
    <source>
        <strain evidence="5 6">DSM 21065</strain>
    </source>
</reference>
<dbReference type="NCBIfam" id="TIGR00254">
    <property type="entry name" value="GGDEF"/>
    <property type="match status" value="1"/>
</dbReference>
<dbReference type="InterPro" id="IPR029787">
    <property type="entry name" value="Nucleotide_cyclase"/>
</dbReference>
<evidence type="ECO:0000259" key="3">
    <source>
        <dbReference type="PROSITE" id="PS50883"/>
    </source>
</evidence>
<comment type="caution">
    <text evidence="5">The sequence shown here is derived from an EMBL/GenBank/DDBJ whole genome shotgun (WGS) entry which is preliminary data.</text>
</comment>
<evidence type="ECO:0000313" key="6">
    <source>
        <dbReference type="Proteomes" id="UP000561726"/>
    </source>
</evidence>
<dbReference type="AlphaFoldDB" id="A0A7W8ZUH7"/>
<feature type="transmembrane region" description="Helical" evidence="2">
    <location>
        <begin position="52"/>
        <end position="76"/>
    </location>
</feature>
<protein>
    <submittedName>
        <fullName evidence="5">Diguanylate cyclase (GGDEF)-like protein</fullName>
    </submittedName>
</protein>
<dbReference type="InterPro" id="IPR035919">
    <property type="entry name" value="EAL_sf"/>
</dbReference>
<dbReference type="SMART" id="SM00052">
    <property type="entry name" value="EAL"/>
    <property type="match status" value="1"/>
</dbReference>
<proteinExistence type="predicted"/>